<evidence type="ECO:0000256" key="2">
    <source>
        <dbReference type="PROSITE-ProRule" id="PRU00192"/>
    </source>
</evidence>
<dbReference type="AlphaFoldDB" id="A0ABC9X048"/>
<dbReference type="InterPro" id="IPR040325">
    <property type="entry name" value="RIMBP1/2/3"/>
</dbReference>
<dbReference type="FunFam" id="2.30.30.40:FF:000006">
    <property type="entry name" value="RIMS-binding protein 2 isoform X1"/>
    <property type="match status" value="1"/>
</dbReference>
<dbReference type="InterPro" id="IPR057950">
    <property type="entry name" value="RIMB1/RIM3A-C-like_N"/>
</dbReference>
<name>A0ABC9X048_GRUJA</name>
<accession>A0ABC9X048</accession>
<feature type="compositionally biased region" description="Basic residues" evidence="4">
    <location>
        <begin position="83"/>
        <end position="96"/>
    </location>
</feature>
<proteinExistence type="predicted"/>
<comment type="caution">
    <text evidence="6">The sequence shown here is derived from an EMBL/GenBank/DDBJ whole genome shotgun (WGS) entry which is preliminary data.</text>
</comment>
<dbReference type="Proteomes" id="UP001623348">
    <property type="component" value="Unassembled WGS sequence"/>
</dbReference>
<dbReference type="Gene3D" id="2.30.30.40">
    <property type="entry name" value="SH3 Domains"/>
    <property type="match status" value="1"/>
</dbReference>
<feature type="compositionally biased region" description="Polar residues" evidence="4">
    <location>
        <begin position="305"/>
        <end position="315"/>
    </location>
</feature>
<feature type="region of interest" description="Disordered" evidence="4">
    <location>
        <begin position="83"/>
        <end position="109"/>
    </location>
</feature>
<keyword evidence="3" id="KW-0175">Coiled coil</keyword>
<dbReference type="Pfam" id="PF07653">
    <property type="entry name" value="SH3_2"/>
    <property type="match status" value="1"/>
</dbReference>
<dbReference type="SMART" id="SM00326">
    <property type="entry name" value="SH3"/>
    <property type="match status" value="1"/>
</dbReference>
<evidence type="ECO:0000313" key="7">
    <source>
        <dbReference type="Proteomes" id="UP001623348"/>
    </source>
</evidence>
<dbReference type="Pfam" id="PF25566">
    <property type="entry name" value="RIMB1_N"/>
    <property type="match status" value="1"/>
</dbReference>
<dbReference type="EMBL" id="BAAFJT010000005">
    <property type="protein sequence ID" value="GAB0190222.1"/>
    <property type="molecule type" value="Genomic_DNA"/>
</dbReference>
<feature type="domain" description="SH3" evidence="5">
    <location>
        <begin position="697"/>
        <end position="764"/>
    </location>
</feature>
<dbReference type="PANTHER" id="PTHR14234:SF20">
    <property type="entry name" value="PERIPHERAL-TYPE BENZODIAZEPINE RECEPTOR-ASSOCIATED PROTEIN 1"/>
    <property type="match status" value="1"/>
</dbReference>
<evidence type="ECO:0000256" key="4">
    <source>
        <dbReference type="SAM" id="MobiDB-lite"/>
    </source>
</evidence>
<dbReference type="PANTHER" id="PTHR14234">
    <property type="entry name" value="RIM BINDING PROTEIN-RELATED"/>
    <property type="match status" value="1"/>
</dbReference>
<dbReference type="InterPro" id="IPR036028">
    <property type="entry name" value="SH3-like_dom_sf"/>
</dbReference>
<feature type="compositionally biased region" description="Low complexity" evidence="4">
    <location>
        <begin position="293"/>
        <end position="304"/>
    </location>
</feature>
<feature type="compositionally biased region" description="Basic and acidic residues" evidence="4">
    <location>
        <begin position="764"/>
        <end position="780"/>
    </location>
</feature>
<evidence type="ECO:0000313" key="6">
    <source>
        <dbReference type="EMBL" id="GAB0190222.1"/>
    </source>
</evidence>
<protein>
    <submittedName>
        <fullName evidence="6">RIMS-binding protein 3A-like</fullName>
    </submittedName>
</protein>
<sequence>MPYKAILPHPSTVTSGPGRTHKATLAHPACGRRYLCFCMVKGGSGCNEVRGLPALADLGNAAVGALWQQRLVDDAMMRHVAGRGRVARSCPSRRRGPAQAPGSLAAQKEEQRQELEALRAELEEERLRTQELRRCFAAKTRELKAALDREQQLLADRLQSEWEQRKAGLVRQLQELNQRQRVAETRQLLRWKEAELHESQELLQQECTATVRQTRDLQRQLAKEMVRPSRSRREAQRKLQDVLSKLHWETDGDQPACIRHLQNQLQLERRLFIKYILQRSEGELPTSPTGTAQPQGPSGHQGPQETESSRSSGRNGPQALVALQKSPLGSHSAGQQTTGKAVADAQLQVPEREDLVLLGSTRRRLLEQKTCLQRLLEHLKRQQSALERENHLLEKEGSPEAREEAERMQQQNGQLAALASQLEEKCRQLQAIIDRLTNAQVPPPAQSSAEELCTASFPQETGGEVREPDRALLAQDKQSDFSQKAVEELQAQEAADEGSSSYVNTRCRTCEELQVRLTEMTIENAQLAEENARLRGQVGLTEQVQAANADLRGQLAQVAEERGSAIQMDVCLRTQLEEAERELKAMREMAKRSQQLEAELEETKLALQRKEKEGKRWQRAQREAHREHQETLQFLQAHLTELNDLCQKLNKVRQQLFQKLEQPERERSNRIVSRLCQASLVADKESILREAMRKQPAKLRAFIARYSYDPFDGPNERPEAELPLVAGQSVYIFGDVDEDGWYVGELTDGSRGFVPSNLVEEDSDGGRPDDTRVSPERSDW</sequence>
<evidence type="ECO:0000259" key="5">
    <source>
        <dbReference type="PROSITE" id="PS50002"/>
    </source>
</evidence>
<feature type="region of interest" description="Disordered" evidence="4">
    <location>
        <begin position="748"/>
        <end position="780"/>
    </location>
</feature>
<dbReference type="SUPFAM" id="SSF50044">
    <property type="entry name" value="SH3-domain"/>
    <property type="match status" value="1"/>
</dbReference>
<gene>
    <name evidence="6" type="ORF">GRJ2_001487500</name>
</gene>
<dbReference type="PROSITE" id="PS50002">
    <property type="entry name" value="SH3"/>
    <property type="match status" value="1"/>
</dbReference>
<feature type="region of interest" description="Disordered" evidence="4">
    <location>
        <begin position="1"/>
        <end position="20"/>
    </location>
</feature>
<evidence type="ECO:0000256" key="3">
    <source>
        <dbReference type="SAM" id="Coils"/>
    </source>
</evidence>
<feature type="coiled-coil region" evidence="3">
    <location>
        <begin position="362"/>
        <end position="439"/>
    </location>
</feature>
<keyword evidence="1 2" id="KW-0728">SH3 domain</keyword>
<evidence type="ECO:0000256" key="1">
    <source>
        <dbReference type="ARBA" id="ARBA00022443"/>
    </source>
</evidence>
<dbReference type="InterPro" id="IPR001452">
    <property type="entry name" value="SH3_domain"/>
</dbReference>
<organism evidence="6 7">
    <name type="scientific">Grus japonensis</name>
    <name type="common">Japanese crane</name>
    <name type="synonym">Red-crowned crane</name>
    <dbReference type="NCBI Taxonomy" id="30415"/>
    <lineage>
        <taxon>Eukaryota</taxon>
        <taxon>Metazoa</taxon>
        <taxon>Chordata</taxon>
        <taxon>Craniata</taxon>
        <taxon>Vertebrata</taxon>
        <taxon>Euteleostomi</taxon>
        <taxon>Archelosauria</taxon>
        <taxon>Archosauria</taxon>
        <taxon>Dinosauria</taxon>
        <taxon>Saurischia</taxon>
        <taxon>Theropoda</taxon>
        <taxon>Coelurosauria</taxon>
        <taxon>Aves</taxon>
        <taxon>Neognathae</taxon>
        <taxon>Neoaves</taxon>
        <taxon>Gruiformes</taxon>
        <taxon>Gruidae</taxon>
        <taxon>Grus</taxon>
    </lineage>
</organism>
<feature type="coiled-coil region" evidence="3">
    <location>
        <begin position="159"/>
        <end position="186"/>
    </location>
</feature>
<keyword evidence="7" id="KW-1185">Reference proteome</keyword>
<feature type="coiled-coil region" evidence="3">
    <location>
        <begin position="510"/>
        <end position="659"/>
    </location>
</feature>
<feature type="region of interest" description="Disordered" evidence="4">
    <location>
        <begin position="282"/>
        <end position="316"/>
    </location>
</feature>
<reference evidence="6 7" key="1">
    <citation type="submission" date="2024-06" db="EMBL/GenBank/DDBJ databases">
        <title>The draft genome of Grus japonensis, version 3.</title>
        <authorList>
            <person name="Nabeshima K."/>
            <person name="Suzuki S."/>
            <person name="Onuma M."/>
        </authorList>
    </citation>
    <scope>NUCLEOTIDE SEQUENCE [LARGE SCALE GENOMIC DNA]</scope>
    <source>
        <strain evidence="6 7">451A</strain>
    </source>
</reference>